<dbReference type="Pfam" id="PF07813">
    <property type="entry name" value="LTXXQ"/>
    <property type="match status" value="1"/>
</dbReference>
<feature type="region of interest" description="Disordered" evidence="5">
    <location>
        <begin position="17"/>
        <end position="82"/>
    </location>
</feature>
<evidence type="ECO:0000256" key="5">
    <source>
        <dbReference type="SAM" id="MobiDB-lite"/>
    </source>
</evidence>
<keyword evidence="8" id="KW-1185">Reference proteome</keyword>
<accession>A0A562I1T6</accession>
<feature type="compositionally biased region" description="Basic and acidic residues" evidence="5">
    <location>
        <begin position="127"/>
        <end position="161"/>
    </location>
</feature>
<dbReference type="EMBL" id="VLKG01000006">
    <property type="protein sequence ID" value="TWH65009.1"/>
    <property type="molecule type" value="Genomic_DNA"/>
</dbReference>
<protein>
    <submittedName>
        <fullName evidence="7">Spy/CpxP family protein refolding chaperone</fullName>
    </submittedName>
</protein>
<reference evidence="7 8" key="1">
    <citation type="submission" date="2019-07" db="EMBL/GenBank/DDBJ databases">
        <title>Genomic Encyclopedia of Type Strains, Phase I: the one thousand microbial genomes (KMG-I) project.</title>
        <authorList>
            <person name="Kyrpides N."/>
        </authorList>
    </citation>
    <scope>NUCLEOTIDE SEQUENCE [LARGE SCALE GENOMIC DNA]</scope>
    <source>
        <strain evidence="7 8">DSM 375</strain>
    </source>
</reference>
<dbReference type="InterPro" id="IPR052211">
    <property type="entry name" value="Cpx_auxiliary_protein"/>
</dbReference>
<proteinExistence type="inferred from homology"/>
<dbReference type="GO" id="GO:0051082">
    <property type="term" value="F:unfolded protein binding"/>
    <property type="evidence" value="ECO:0007669"/>
    <property type="project" value="TreeGrafter"/>
</dbReference>
<dbReference type="Proteomes" id="UP000319627">
    <property type="component" value="Unassembled WGS sequence"/>
</dbReference>
<dbReference type="RefSeq" id="WP_144571654.1">
    <property type="nucleotide sequence ID" value="NZ_VLKG01000006.1"/>
</dbReference>
<feature type="region of interest" description="Disordered" evidence="5">
    <location>
        <begin position="105"/>
        <end position="161"/>
    </location>
</feature>
<keyword evidence="3 6" id="KW-0732">Signal</keyword>
<evidence type="ECO:0000256" key="1">
    <source>
        <dbReference type="ARBA" id="ARBA00004418"/>
    </source>
</evidence>
<evidence type="ECO:0000256" key="3">
    <source>
        <dbReference type="ARBA" id="ARBA00022729"/>
    </source>
</evidence>
<keyword evidence="4" id="KW-0574">Periplasm</keyword>
<dbReference type="InterPro" id="IPR012899">
    <property type="entry name" value="LTXXQ"/>
</dbReference>
<feature type="compositionally biased region" description="Basic and acidic residues" evidence="5">
    <location>
        <begin position="27"/>
        <end position="45"/>
    </location>
</feature>
<evidence type="ECO:0000313" key="7">
    <source>
        <dbReference type="EMBL" id="TWH65009.1"/>
    </source>
</evidence>
<organism evidence="7 8">
    <name type="scientific">Azomonas agilis</name>
    <dbReference type="NCBI Taxonomy" id="116849"/>
    <lineage>
        <taxon>Bacteria</taxon>
        <taxon>Pseudomonadati</taxon>
        <taxon>Pseudomonadota</taxon>
        <taxon>Gammaproteobacteria</taxon>
        <taxon>Pseudomonadales</taxon>
        <taxon>Pseudomonadaceae</taxon>
        <taxon>Azomonas</taxon>
    </lineage>
</organism>
<feature type="chain" id="PRO_5021959164" evidence="6">
    <location>
        <begin position="22"/>
        <end position="161"/>
    </location>
</feature>
<comment type="subcellular location">
    <subcellularLocation>
        <location evidence="1">Periplasm</location>
    </subcellularLocation>
</comment>
<dbReference type="GO" id="GO:0030288">
    <property type="term" value="C:outer membrane-bounded periplasmic space"/>
    <property type="evidence" value="ECO:0007669"/>
    <property type="project" value="TreeGrafter"/>
</dbReference>
<dbReference type="Gene3D" id="1.20.120.1490">
    <property type="match status" value="1"/>
</dbReference>
<evidence type="ECO:0000313" key="8">
    <source>
        <dbReference type="Proteomes" id="UP000319627"/>
    </source>
</evidence>
<name>A0A562I1T6_9GAMM</name>
<dbReference type="AlphaFoldDB" id="A0A562I1T6"/>
<dbReference type="PANTHER" id="PTHR38102">
    <property type="entry name" value="PERIPLASMIC CHAPERONE SPY"/>
    <property type="match status" value="1"/>
</dbReference>
<feature type="compositionally biased region" description="Basic and acidic residues" evidence="5">
    <location>
        <begin position="53"/>
        <end position="72"/>
    </location>
</feature>
<feature type="compositionally biased region" description="Basic and acidic residues" evidence="5">
    <location>
        <begin position="105"/>
        <end position="120"/>
    </location>
</feature>
<comment type="similarity">
    <text evidence="2">Belongs to the CpxP/Spy family.</text>
</comment>
<evidence type="ECO:0000256" key="4">
    <source>
        <dbReference type="ARBA" id="ARBA00022764"/>
    </source>
</evidence>
<dbReference type="OrthoDB" id="7031832at2"/>
<evidence type="ECO:0000256" key="2">
    <source>
        <dbReference type="ARBA" id="ARBA00008441"/>
    </source>
</evidence>
<sequence>MKRSVLAALFLTAALPTLALATPEPEVPGKKDDAPSHYHQGEHHGPKGPMFGEGRHHHDPLEKLDLTKEQKRDLHKIKAKEMEEQREITRRYLDKLPEAERQALRKDMHENREQSRKAVHDLLTPEQQKKFDEHEKRMQEKHKEFEEFKQWKAERDGQKQQ</sequence>
<dbReference type="PANTHER" id="PTHR38102:SF1">
    <property type="entry name" value="PERIPLASMIC CHAPERONE SPY"/>
    <property type="match status" value="1"/>
</dbReference>
<evidence type="ECO:0000256" key="6">
    <source>
        <dbReference type="SAM" id="SignalP"/>
    </source>
</evidence>
<feature type="signal peptide" evidence="6">
    <location>
        <begin position="1"/>
        <end position="21"/>
    </location>
</feature>
<gene>
    <name evidence="7" type="ORF">LX59_01951</name>
</gene>
<comment type="caution">
    <text evidence="7">The sequence shown here is derived from an EMBL/GenBank/DDBJ whole genome shotgun (WGS) entry which is preliminary data.</text>
</comment>